<protein>
    <recommendedName>
        <fullName evidence="3">Proteasome assembly chaperone 1</fullName>
    </recommendedName>
</protein>
<name>A0A2T0FDR8_9ASCO</name>
<accession>A0A2T0FDR8</accession>
<evidence type="ECO:0000313" key="1">
    <source>
        <dbReference type="EMBL" id="PRT53110.1"/>
    </source>
</evidence>
<reference evidence="1 2" key="1">
    <citation type="submission" date="2017-04" db="EMBL/GenBank/DDBJ databases">
        <title>Genome sequencing of [Candida] sorbophila.</title>
        <authorList>
            <person name="Ahn J.O."/>
        </authorList>
    </citation>
    <scope>NUCLEOTIDE SEQUENCE [LARGE SCALE GENOMIC DNA]</scope>
    <source>
        <strain evidence="1 2">DS02</strain>
    </source>
</reference>
<keyword evidence="2" id="KW-1185">Reference proteome</keyword>
<dbReference type="RefSeq" id="XP_024663056.1">
    <property type="nucleotide sequence ID" value="XM_024807288.1"/>
</dbReference>
<proteinExistence type="predicted"/>
<evidence type="ECO:0000313" key="2">
    <source>
        <dbReference type="Proteomes" id="UP000238350"/>
    </source>
</evidence>
<dbReference type="AlphaFoldDB" id="A0A2T0FDR8"/>
<dbReference type="GeneID" id="36514479"/>
<evidence type="ECO:0008006" key="3">
    <source>
        <dbReference type="Google" id="ProtNLM"/>
    </source>
</evidence>
<dbReference type="EMBL" id="NDIQ01000001">
    <property type="protein sequence ID" value="PRT53110.1"/>
    <property type="molecule type" value="Genomic_DNA"/>
</dbReference>
<organism evidence="1 2">
    <name type="scientific">Wickerhamiella sorbophila</name>
    <dbReference type="NCBI Taxonomy" id="45607"/>
    <lineage>
        <taxon>Eukaryota</taxon>
        <taxon>Fungi</taxon>
        <taxon>Dikarya</taxon>
        <taxon>Ascomycota</taxon>
        <taxon>Saccharomycotina</taxon>
        <taxon>Dipodascomycetes</taxon>
        <taxon>Dipodascales</taxon>
        <taxon>Trichomonascaceae</taxon>
        <taxon>Wickerhamiella</taxon>
    </lineage>
</organism>
<comment type="caution">
    <text evidence="1">The sequence shown here is derived from an EMBL/GenBank/DDBJ whole genome shotgun (WGS) entry which is preliminary data.</text>
</comment>
<gene>
    <name evidence="1" type="ORF">B9G98_00730</name>
</gene>
<dbReference type="Proteomes" id="UP000238350">
    <property type="component" value="Unassembled WGS sequence"/>
</dbReference>
<sequence length="240" mass="25387">MLFKDLTELPPPRYAMDDDEEEIPMVETEYELTLEGGVGSLNTLIVVAPQVIGLRSELTRTLLASVILTITQTTAQHYAQDFDEQEVDFELSRNSRTIKASIHSGPGNSALLALPILGAAEAAFFAKSLMSKLTTEQIIVAAPGTVFDGVPVCCVGTSSAQMPAGVPAAVPPVIIQGAAAAFLSQAQQRGMPAVGYIVSSDGPMNHEAILPSHYDALRQALHGSLDIDPQAGPEVSTLYV</sequence>